<comment type="caution">
    <text evidence="3">The sequence shown here is derived from an EMBL/GenBank/DDBJ whole genome shotgun (WGS) entry which is preliminary data.</text>
</comment>
<keyword evidence="4" id="KW-1185">Reference proteome</keyword>
<reference evidence="3 4" key="1">
    <citation type="submission" date="2024-07" db="EMBL/GenBank/DDBJ databases">
        <title>Section-level genome sequencing and comparative genomics of Aspergillus sections Usti and Cavernicolus.</title>
        <authorList>
            <consortium name="Lawrence Berkeley National Laboratory"/>
            <person name="Nybo J.L."/>
            <person name="Vesth T.C."/>
            <person name="Theobald S."/>
            <person name="Frisvad J.C."/>
            <person name="Larsen T.O."/>
            <person name="Kjaerboelling I."/>
            <person name="Rothschild-Mancinelli K."/>
            <person name="Lyhne E.K."/>
            <person name="Kogle M.E."/>
            <person name="Barry K."/>
            <person name="Clum A."/>
            <person name="Na H."/>
            <person name="Ledsgaard L."/>
            <person name="Lin J."/>
            <person name="Lipzen A."/>
            <person name="Kuo A."/>
            <person name="Riley R."/>
            <person name="Mondo S."/>
            <person name="LaButti K."/>
            <person name="Haridas S."/>
            <person name="Pangalinan J."/>
            <person name="Salamov A.A."/>
            <person name="Simmons B.A."/>
            <person name="Magnuson J.K."/>
            <person name="Chen J."/>
            <person name="Drula E."/>
            <person name="Henrissat B."/>
            <person name="Wiebenga A."/>
            <person name="Lubbers R.J."/>
            <person name="Gomes A.C."/>
            <person name="Makela M.R."/>
            <person name="Stajich J."/>
            <person name="Grigoriev I.V."/>
            <person name="Mortensen U.H."/>
            <person name="De vries R.P."/>
            <person name="Baker S.E."/>
            <person name="Andersen M.R."/>
        </authorList>
    </citation>
    <scope>NUCLEOTIDE SEQUENCE [LARGE SCALE GENOMIC DNA]</scope>
    <source>
        <strain evidence="3 4">CBS 600.67</strain>
    </source>
</reference>
<dbReference type="Gene3D" id="3.40.50.1820">
    <property type="entry name" value="alpha/beta hydrolase"/>
    <property type="match status" value="1"/>
</dbReference>
<dbReference type="SUPFAM" id="SSF53474">
    <property type="entry name" value="alpha/beta-Hydrolases"/>
    <property type="match status" value="1"/>
</dbReference>
<feature type="domain" description="Alpha/beta hydrolase fold-3" evidence="2">
    <location>
        <begin position="86"/>
        <end position="293"/>
    </location>
</feature>
<dbReference type="InterPro" id="IPR029058">
    <property type="entry name" value="AB_hydrolase_fold"/>
</dbReference>
<dbReference type="InterPro" id="IPR050300">
    <property type="entry name" value="GDXG_lipolytic_enzyme"/>
</dbReference>
<gene>
    <name evidence="3" type="ORF">BDW59DRAFT_163173</name>
</gene>
<evidence type="ECO:0000256" key="1">
    <source>
        <dbReference type="ARBA" id="ARBA00022801"/>
    </source>
</evidence>
<evidence type="ECO:0000313" key="3">
    <source>
        <dbReference type="EMBL" id="KAL2823596.1"/>
    </source>
</evidence>
<keyword evidence="1 3" id="KW-0378">Hydrolase</keyword>
<proteinExistence type="predicted"/>
<dbReference type="EMBL" id="JBFXLS010000051">
    <property type="protein sequence ID" value="KAL2823596.1"/>
    <property type="molecule type" value="Genomic_DNA"/>
</dbReference>
<organism evidence="3 4">
    <name type="scientific">Aspergillus cavernicola</name>
    <dbReference type="NCBI Taxonomy" id="176166"/>
    <lineage>
        <taxon>Eukaryota</taxon>
        <taxon>Fungi</taxon>
        <taxon>Dikarya</taxon>
        <taxon>Ascomycota</taxon>
        <taxon>Pezizomycotina</taxon>
        <taxon>Eurotiomycetes</taxon>
        <taxon>Eurotiomycetidae</taxon>
        <taxon>Eurotiales</taxon>
        <taxon>Aspergillaceae</taxon>
        <taxon>Aspergillus</taxon>
        <taxon>Aspergillus subgen. Nidulantes</taxon>
    </lineage>
</organism>
<dbReference type="Proteomes" id="UP001610335">
    <property type="component" value="Unassembled WGS sequence"/>
</dbReference>
<dbReference type="GO" id="GO:0016787">
    <property type="term" value="F:hydrolase activity"/>
    <property type="evidence" value="ECO:0007669"/>
    <property type="project" value="UniProtKB-KW"/>
</dbReference>
<dbReference type="PANTHER" id="PTHR48081:SF8">
    <property type="entry name" value="ALPHA_BETA HYDROLASE FOLD-3 DOMAIN-CONTAINING PROTEIN-RELATED"/>
    <property type="match status" value="1"/>
</dbReference>
<accession>A0ABR4I772</accession>
<name>A0ABR4I772_9EURO</name>
<dbReference type="InterPro" id="IPR013094">
    <property type="entry name" value="AB_hydrolase_3"/>
</dbReference>
<evidence type="ECO:0000259" key="2">
    <source>
        <dbReference type="Pfam" id="PF07859"/>
    </source>
</evidence>
<protein>
    <submittedName>
        <fullName evidence="3">Alpha/Beta hydrolase protein</fullName>
    </submittedName>
</protein>
<sequence length="318" mass="34491">MSTLPQALEFDPELAVVLPKLPIPKDLNVAMLPAIREGTAKVTNATTAIQGKPVSHREVMIDGPEGTVVLSIFEHSPTTRKSRPGIFYIHGGGRILGNRFSGVGTVLEWVVNYEAVCVSIEYRLAPEFHGMIAVEECYTGIKWMASNVDSLGIHPSQLMIAGQSAGGGLAAGVALLARDRGGPALCAQLLMCPQLDERNNTVSSVQFLDRGIWNGKDNALGWRCALGENTNEGEVSPYLAPARATDLTRLPPAYIDVGSSEVFRDEDVAYAQKLWQCGVQTELHVWAGGYHVFDQMVPMSELARKAVVARSAWVQKHL</sequence>
<evidence type="ECO:0000313" key="4">
    <source>
        <dbReference type="Proteomes" id="UP001610335"/>
    </source>
</evidence>
<dbReference type="Pfam" id="PF07859">
    <property type="entry name" value="Abhydrolase_3"/>
    <property type="match status" value="1"/>
</dbReference>
<dbReference type="PANTHER" id="PTHR48081">
    <property type="entry name" value="AB HYDROLASE SUPERFAMILY PROTEIN C4A8.06C"/>
    <property type="match status" value="1"/>
</dbReference>